<evidence type="ECO:0000256" key="3">
    <source>
        <dbReference type="ARBA" id="ARBA00022842"/>
    </source>
</evidence>
<reference evidence="4 5" key="1">
    <citation type="submission" date="2019-04" db="EMBL/GenBank/DDBJ databases">
        <title>An improved genome assembly and genetic linkage map for asparagus bean, Vigna unguiculata ssp. sesquipedialis.</title>
        <authorList>
            <person name="Xia Q."/>
            <person name="Zhang R."/>
            <person name="Dong Y."/>
        </authorList>
    </citation>
    <scope>NUCLEOTIDE SEQUENCE [LARGE SCALE GENOMIC DNA]</scope>
    <source>
        <tissue evidence="4">Leaf</tissue>
    </source>
</reference>
<keyword evidence="2" id="KW-0479">Metal-binding</keyword>
<evidence type="ECO:0000256" key="2">
    <source>
        <dbReference type="ARBA" id="ARBA00022723"/>
    </source>
</evidence>
<dbReference type="Proteomes" id="UP000501690">
    <property type="component" value="Linkage Group LG4"/>
</dbReference>
<protein>
    <submittedName>
        <fullName evidence="4">Beta-phosphoglucomutase</fullName>
    </submittedName>
</protein>
<dbReference type="SFLD" id="SFLDS00003">
    <property type="entry name" value="Haloacid_Dehalogenase"/>
    <property type="match status" value="2"/>
</dbReference>
<keyword evidence="3" id="KW-0460">Magnesium</keyword>
<dbReference type="Gene3D" id="3.40.50.1000">
    <property type="entry name" value="HAD superfamily/HAD-like"/>
    <property type="match status" value="2"/>
</dbReference>
<dbReference type="InterPro" id="IPR023198">
    <property type="entry name" value="PGP-like_dom2"/>
</dbReference>
<dbReference type="PRINTS" id="PR00413">
    <property type="entry name" value="HADHALOGNASE"/>
</dbReference>
<dbReference type="InterPro" id="IPR006439">
    <property type="entry name" value="HAD-SF_hydro_IA"/>
</dbReference>
<sequence>MTASSENCNSSQSSLTKLAPLEAVLFDIDGTLCDSDPLHYLAFSEMLQQIGFNGGAPITEEFFIEIVAGKHNDDIARSLFPDDLPRGLKFVDDKEAMFRRLAADQLKPLNGLDKVRKWIEARGLKRAAVTNAPRANAELMISLLGLSDFFDAVIIGSECEHAKPHPDPYLKGLEALKASRDHSFVFEDSFSGIKAGVAAGMPVVGLATRNPENLLMEAKPAFLIKDYDDPKFSMSSLTGLAPLEAVLFDVDGTLCDSDPLHYEALREMLLKIGFNGGVPITEEFFVEKFSGKNNIDAASVPFPDDPEQGLKFVEDKEAMFQRLAREQLKPVKGLEKVTAWVEKRGLKRAAVTNSPRVNAELMISKLGLSDFFDVLIIGDECERGKPHPDPYLKALEVLKASKDHTFVFEDSFSGITAGVAAGMPVIGIAIRNPEDLLMKAKPDFLIKDYEDPKLWAALEELDKPGAEKLEILDKNIQQGA</sequence>
<dbReference type="Pfam" id="PF13419">
    <property type="entry name" value="HAD_2"/>
    <property type="match status" value="2"/>
</dbReference>
<dbReference type="InterPro" id="IPR041492">
    <property type="entry name" value="HAD_2"/>
</dbReference>
<dbReference type="NCBIfam" id="TIGR01509">
    <property type="entry name" value="HAD-SF-IA-v3"/>
    <property type="match status" value="2"/>
</dbReference>
<dbReference type="InterPro" id="IPR023214">
    <property type="entry name" value="HAD_sf"/>
</dbReference>
<dbReference type="SFLD" id="SFLDG01129">
    <property type="entry name" value="C1.5:_HAD__Beta-PGM__Phosphata"/>
    <property type="match status" value="2"/>
</dbReference>
<dbReference type="InterPro" id="IPR051600">
    <property type="entry name" value="Beta-PGM-like"/>
</dbReference>
<evidence type="ECO:0000313" key="4">
    <source>
        <dbReference type="EMBL" id="QCD91477.1"/>
    </source>
</evidence>
<organism evidence="4 5">
    <name type="scientific">Vigna unguiculata</name>
    <name type="common">Cowpea</name>
    <dbReference type="NCBI Taxonomy" id="3917"/>
    <lineage>
        <taxon>Eukaryota</taxon>
        <taxon>Viridiplantae</taxon>
        <taxon>Streptophyta</taxon>
        <taxon>Embryophyta</taxon>
        <taxon>Tracheophyta</taxon>
        <taxon>Spermatophyta</taxon>
        <taxon>Magnoliopsida</taxon>
        <taxon>eudicotyledons</taxon>
        <taxon>Gunneridae</taxon>
        <taxon>Pentapetalae</taxon>
        <taxon>rosids</taxon>
        <taxon>fabids</taxon>
        <taxon>Fabales</taxon>
        <taxon>Fabaceae</taxon>
        <taxon>Papilionoideae</taxon>
        <taxon>50 kb inversion clade</taxon>
        <taxon>NPAAA clade</taxon>
        <taxon>indigoferoid/millettioid clade</taxon>
        <taxon>Phaseoleae</taxon>
        <taxon>Vigna</taxon>
    </lineage>
</organism>
<dbReference type="GO" id="GO:0003824">
    <property type="term" value="F:catalytic activity"/>
    <property type="evidence" value="ECO:0007669"/>
    <property type="project" value="UniProtKB-ARBA"/>
</dbReference>
<name>A0A4D6LSD2_VIGUN</name>
<dbReference type="CDD" id="cd07505">
    <property type="entry name" value="HAD_BPGM-like"/>
    <property type="match status" value="2"/>
</dbReference>
<comment type="cofactor">
    <cofactor evidence="1">
        <name>Mg(2+)</name>
        <dbReference type="ChEBI" id="CHEBI:18420"/>
    </cofactor>
</comment>
<evidence type="ECO:0000313" key="5">
    <source>
        <dbReference type="Proteomes" id="UP000501690"/>
    </source>
</evidence>
<dbReference type="PANTHER" id="PTHR46193">
    <property type="entry name" value="6-PHOSPHOGLUCONATE PHOSPHATASE"/>
    <property type="match status" value="1"/>
</dbReference>
<dbReference type="AlphaFoldDB" id="A0A4D6LSD2"/>
<dbReference type="SFLD" id="SFLDG01135">
    <property type="entry name" value="C1.5.6:_HAD__Beta-PGM__Phospha"/>
    <property type="match status" value="2"/>
</dbReference>
<keyword evidence="5" id="KW-1185">Reference proteome</keyword>
<dbReference type="PANTHER" id="PTHR46193:SF9">
    <property type="entry name" value="HALOACID DEHALOGENASE-LIKE HYDROLASE DOMAIN-CONTAINING PROTEIN SGPP"/>
    <property type="match status" value="1"/>
</dbReference>
<gene>
    <name evidence="4" type="ORF">DEO72_LG4g2442</name>
</gene>
<dbReference type="Gene3D" id="1.10.150.240">
    <property type="entry name" value="Putative phosphatase, domain 2"/>
    <property type="match status" value="2"/>
</dbReference>
<accession>A0A4D6LSD2</accession>
<proteinExistence type="predicted"/>
<evidence type="ECO:0000256" key="1">
    <source>
        <dbReference type="ARBA" id="ARBA00001946"/>
    </source>
</evidence>
<dbReference type="InterPro" id="IPR036412">
    <property type="entry name" value="HAD-like_sf"/>
</dbReference>
<dbReference type="EMBL" id="CP039348">
    <property type="protein sequence ID" value="QCD91477.1"/>
    <property type="molecule type" value="Genomic_DNA"/>
</dbReference>
<dbReference type="GO" id="GO:0046872">
    <property type="term" value="F:metal ion binding"/>
    <property type="evidence" value="ECO:0007669"/>
    <property type="project" value="UniProtKB-KW"/>
</dbReference>
<dbReference type="SUPFAM" id="SSF56784">
    <property type="entry name" value="HAD-like"/>
    <property type="match status" value="2"/>
</dbReference>